<dbReference type="SUPFAM" id="SSF53067">
    <property type="entry name" value="Actin-like ATPase domain"/>
    <property type="match status" value="1"/>
</dbReference>
<dbReference type="InterPro" id="IPR003836">
    <property type="entry name" value="Glucokinase"/>
</dbReference>
<proteinExistence type="predicted"/>
<dbReference type="GO" id="GO:0004340">
    <property type="term" value="F:glucokinase activity"/>
    <property type="evidence" value="ECO:0007669"/>
    <property type="project" value="UniProtKB-EC"/>
</dbReference>
<keyword evidence="1 3" id="KW-0808">Transferase</keyword>
<accession>A0A644TJV6</accession>
<organism evidence="3">
    <name type="scientific">bioreactor metagenome</name>
    <dbReference type="NCBI Taxonomy" id="1076179"/>
    <lineage>
        <taxon>unclassified sequences</taxon>
        <taxon>metagenomes</taxon>
        <taxon>ecological metagenomes</taxon>
    </lineage>
</organism>
<evidence type="ECO:0000313" key="3">
    <source>
        <dbReference type="EMBL" id="MPL66572.1"/>
    </source>
</evidence>
<dbReference type="InterPro" id="IPR043129">
    <property type="entry name" value="ATPase_NBD"/>
</dbReference>
<keyword evidence="2 3" id="KW-0418">Kinase</keyword>
<dbReference type="EMBL" id="VSSQ01000032">
    <property type="protein sequence ID" value="MPL66572.1"/>
    <property type="molecule type" value="Genomic_DNA"/>
</dbReference>
<dbReference type="GO" id="GO:0006096">
    <property type="term" value="P:glycolytic process"/>
    <property type="evidence" value="ECO:0007669"/>
    <property type="project" value="InterPro"/>
</dbReference>
<dbReference type="Gene3D" id="3.40.367.20">
    <property type="match status" value="1"/>
</dbReference>
<protein>
    <submittedName>
        <fullName evidence="3">Glucokinase</fullName>
        <ecNumber evidence="3">2.7.1.2</ecNumber>
    </submittedName>
</protein>
<sequence length="375" mass="40184">MSGHMSGNGTPSVIIAGDIGGTNTNLALVRRTKEDFTILLALRFSTREESSLAKPIETLLFQAREKGIGDRPDICCISGAGPVRNGEIQLTNAPWDIKASEIEERFGLPAMLINDFTAISYAIPLLDPDNPSQILKIPHCDGSLPPTPKEGLALVVGAGTGLGVGFLLKQKEGRCLAFPSEGGHSELSCWDELSYAYHRWLSDQLSYAPGAELAVSGQGIASIFSFLSGPGFDTAMAEPYGIAFSPRPGEESSIDAAILRLPEQDRPAEIAGAIRKSPRCLLTMELFVRYYAAKVSGLASVFLPSGGIYLAGGISSKHETFLLDGQRFMRTFERNYSPHMRKYLAELPVMLVRDYSVSLLGAANAAVQLGSGANA</sequence>
<dbReference type="GO" id="GO:0005524">
    <property type="term" value="F:ATP binding"/>
    <property type="evidence" value="ECO:0007669"/>
    <property type="project" value="InterPro"/>
</dbReference>
<dbReference type="PANTHER" id="PTHR47363:SF1">
    <property type="entry name" value="GLUCOKINASE"/>
    <property type="match status" value="1"/>
</dbReference>
<evidence type="ECO:0000256" key="1">
    <source>
        <dbReference type="ARBA" id="ARBA00022679"/>
    </source>
</evidence>
<dbReference type="GO" id="GO:0005536">
    <property type="term" value="F:D-glucose binding"/>
    <property type="evidence" value="ECO:0007669"/>
    <property type="project" value="InterPro"/>
</dbReference>
<dbReference type="PANTHER" id="PTHR47363">
    <property type="entry name" value="GLUCOKINASE"/>
    <property type="match status" value="1"/>
</dbReference>
<gene>
    <name evidence="3" type="primary">glk_2</name>
    <name evidence="3" type="ORF">SDC9_12258</name>
</gene>
<dbReference type="Pfam" id="PF02685">
    <property type="entry name" value="Glucokinase"/>
    <property type="match status" value="1"/>
</dbReference>
<evidence type="ECO:0000256" key="2">
    <source>
        <dbReference type="ARBA" id="ARBA00022777"/>
    </source>
</evidence>
<dbReference type="AlphaFoldDB" id="A0A644TJV6"/>
<reference evidence="3" key="1">
    <citation type="submission" date="2019-08" db="EMBL/GenBank/DDBJ databases">
        <authorList>
            <person name="Kucharzyk K."/>
            <person name="Murdoch R.W."/>
            <person name="Higgins S."/>
            <person name="Loffler F."/>
        </authorList>
    </citation>
    <scope>NUCLEOTIDE SEQUENCE</scope>
</reference>
<dbReference type="CDD" id="cd24008">
    <property type="entry name" value="ASKHA_NBD_GLK"/>
    <property type="match status" value="1"/>
</dbReference>
<dbReference type="Gene3D" id="3.30.420.40">
    <property type="match status" value="1"/>
</dbReference>
<dbReference type="EC" id="2.7.1.2" evidence="3"/>
<name>A0A644TJV6_9ZZZZ</name>
<comment type="caution">
    <text evidence="3">The sequence shown here is derived from an EMBL/GenBank/DDBJ whole genome shotgun (WGS) entry which is preliminary data.</text>
</comment>